<organism evidence="2">
    <name type="scientific">Polaromonas hydrogenivorans</name>
    <dbReference type="NCBI Taxonomy" id="335476"/>
    <lineage>
        <taxon>Bacteria</taxon>
        <taxon>Pseudomonadati</taxon>
        <taxon>Pseudomonadota</taxon>
        <taxon>Betaproteobacteria</taxon>
        <taxon>Burkholderiales</taxon>
        <taxon>Comamonadaceae</taxon>
        <taxon>Polaromonas</taxon>
    </lineage>
</organism>
<dbReference type="EMBL" id="CP157675">
    <property type="protein sequence ID" value="XBP68353.1"/>
    <property type="molecule type" value="Genomic_DNA"/>
</dbReference>
<name>A0AAU7LMR2_9BURK</name>
<dbReference type="Pfam" id="PF07238">
    <property type="entry name" value="PilZ"/>
    <property type="match status" value="1"/>
</dbReference>
<dbReference type="RefSeq" id="WP_349276354.1">
    <property type="nucleotide sequence ID" value="NZ_CBCSCU010000030.1"/>
</dbReference>
<gene>
    <name evidence="2" type="ORF">ABLV49_10430</name>
</gene>
<protein>
    <submittedName>
        <fullName evidence="2">PilZ domain-containing protein</fullName>
    </submittedName>
</protein>
<dbReference type="AlphaFoldDB" id="A0AAU7LMR2"/>
<feature type="domain" description="PilZ" evidence="1">
    <location>
        <begin position="22"/>
        <end position="103"/>
    </location>
</feature>
<dbReference type="Gene3D" id="2.40.10.220">
    <property type="entry name" value="predicted glycosyltransferase like domains"/>
    <property type="match status" value="1"/>
</dbReference>
<sequence length="126" mass="13658">MSTKPLSSPAAAPASRPSIIQLIIKEKSELYSAYIPLFKDGGIFISTTREYKLGDDIYVLLTLPDETQRHPVTGKVAWITPAHAAGNQVQGIGVKFPSDEKSRVLKAKVEEILGSSLGSNRPTHTI</sequence>
<proteinExistence type="predicted"/>
<dbReference type="InterPro" id="IPR009875">
    <property type="entry name" value="PilZ_domain"/>
</dbReference>
<dbReference type="GO" id="GO:0035438">
    <property type="term" value="F:cyclic-di-GMP binding"/>
    <property type="evidence" value="ECO:0007669"/>
    <property type="project" value="InterPro"/>
</dbReference>
<reference evidence="2" key="1">
    <citation type="submission" date="2024-05" db="EMBL/GenBank/DDBJ databases">
        <authorList>
            <person name="Bunk B."/>
            <person name="Swiderski J."/>
            <person name="Sproer C."/>
            <person name="Thiel V."/>
        </authorList>
    </citation>
    <scope>NUCLEOTIDE SEQUENCE</scope>
    <source>
        <strain evidence="2">DSM 17735</strain>
    </source>
</reference>
<accession>A0AAU7LMR2</accession>
<evidence type="ECO:0000259" key="1">
    <source>
        <dbReference type="Pfam" id="PF07238"/>
    </source>
</evidence>
<evidence type="ECO:0000313" key="2">
    <source>
        <dbReference type="EMBL" id="XBP68353.1"/>
    </source>
</evidence>